<proteinExistence type="predicted"/>
<name>A0A060LZA4_9BACI</name>
<gene>
    <name evidence="2" type="ORF">BleG1_1025</name>
</gene>
<dbReference type="Proteomes" id="UP000027142">
    <property type="component" value="Chromosome"/>
</dbReference>
<dbReference type="AlphaFoldDB" id="A0A060LZA4"/>
<evidence type="ECO:0000313" key="2">
    <source>
        <dbReference type="EMBL" id="AIC93628.1"/>
    </source>
</evidence>
<evidence type="ECO:0000256" key="1">
    <source>
        <dbReference type="SAM" id="Phobius"/>
    </source>
</evidence>
<keyword evidence="1" id="KW-0472">Membrane</keyword>
<keyword evidence="1" id="KW-0812">Transmembrane</keyword>
<accession>A0A060LZA4</accession>
<dbReference type="OrthoDB" id="9909472at2"/>
<dbReference type="RefSeq" id="WP_038477933.1">
    <property type="nucleotide sequence ID" value="NZ_CP003923.1"/>
</dbReference>
<organism evidence="2 3">
    <name type="scientific">Shouchella lehensis G1</name>
    <dbReference type="NCBI Taxonomy" id="1246626"/>
    <lineage>
        <taxon>Bacteria</taxon>
        <taxon>Bacillati</taxon>
        <taxon>Bacillota</taxon>
        <taxon>Bacilli</taxon>
        <taxon>Bacillales</taxon>
        <taxon>Bacillaceae</taxon>
        <taxon>Shouchella</taxon>
    </lineage>
</organism>
<reference evidence="2 3" key="1">
    <citation type="journal article" date="2014" name="Gene">
        <title>A comparative genomic analysis of the alkalitolerant soil bacterium Bacillus lehensis G1.</title>
        <authorList>
            <person name="Noor Y.M."/>
            <person name="Samsulrizal N.H."/>
            <person name="Jema'on N.A."/>
            <person name="Low K.O."/>
            <person name="Ramli A.N."/>
            <person name="Alias N.I."/>
            <person name="Damis S.I."/>
            <person name="Fuzi S.F."/>
            <person name="Isa M.N."/>
            <person name="Murad A.M."/>
            <person name="Raih M.F."/>
            <person name="Bakar F.D."/>
            <person name="Najimudin N."/>
            <person name="Mahadi N.M."/>
            <person name="Illias R.M."/>
        </authorList>
    </citation>
    <scope>NUCLEOTIDE SEQUENCE [LARGE SCALE GENOMIC DNA]</scope>
    <source>
        <strain evidence="2 3">G1</strain>
    </source>
</reference>
<dbReference type="EMBL" id="CP003923">
    <property type="protein sequence ID" value="AIC93628.1"/>
    <property type="molecule type" value="Genomic_DNA"/>
</dbReference>
<dbReference type="HOGENOM" id="CLU_2822120_0_0_9"/>
<evidence type="ECO:0000313" key="3">
    <source>
        <dbReference type="Proteomes" id="UP000027142"/>
    </source>
</evidence>
<protein>
    <submittedName>
        <fullName evidence="2">Uncharacterized protein</fullName>
    </submittedName>
</protein>
<keyword evidence="3" id="KW-1185">Reference proteome</keyword>
<dbReference type="KEGG" id="ble:BleG1_1025"/>
<sequence>MINRLNQPFALISFFLTMVFLLLSAKPIKQLTVIRFILIFFGIIKWMELCLEKKKNHTQPNVINPS</sequence>
<keyword evidence="1" id="KW-1133">Transmembrane helix</keyword>
<feature type="transmembrane region" description="Helical" evidence="1">
    <location>
        <begin position="35"/>
        <end position="51"/>
    </location>
</feature>
<dbReference type="PATRIC" id="fig|1246626.3.peg.1029"/>